<evidence type="ECO:0000259" key="1">
    <source>
        <dbReference type="Pfam" id="PF03372"/>
    </source>
</evidence>
<name>A0ABD0V8W3_DENTH</name>
<dbReference type="PANTHER" id="PTHR33710:SF48">
    <property type="entry name" value="OS02G0307075 PROTEIN"/>
    <property type="match status" value="1"/>
</dbReference>
<dbReference type="Pfam" id="PF13966">
    <property type="entry name" value="zf-RVT"/>
    <property type="match status" value="1"/>
</dbReference>
<organism evidence="3 4">
    <name type="scientific">Dendrobium thyrsiflorum</name>
    <name type="common">Pinecone-like raceme dendrobium</name>
    <name type="synonym">Orchid</name>
    <dbReference type="NCBI Taxonomy" id="117978"/>
    <lineage>
        <taxon>Eukaryota</taxon>
        <taxon>Viridiplantae</taxon>
        <taxon>Streptophyta</taxon>
        <taxon>Embryophyta</taxon>
        <taxon>Tracheophyta</taxon>
        <taxon>Spermatophyta</taxon>
        <taxon>Magnoliopsida</taxon>
        <taxon>Liliopsida</taxon>
        <taxon>Asparagales</taxon>
        <taxon>Orchidaceae</taxon>
        <taxon>Epidendroideae</taxon>
        <taxon>Malaxideae</taxon>
        <taxon>Dendrobiinae</taxon>
        <taxon>Dendrobium</taxon>
    </lineage>
</organism>
<dbReference type="Gene3D" id="3.60.10.10">
    <property type="entry name" value="Endonuclease/exonuclease/phosphatase"/>
    <property type="match status" value="1"/>
</dbReference>
<proteinExistence type="predicted"/>
<dbReference type="SUPFAM" id="SSF56219">
    <property type="entry name" value="DNase I-like"/>
    <property type="match status" value="1"/>
</dbReference>
<gene>
    <name evidence="3" type="ORF">M5K25_008516</name>
</gene>
<feature type="domain" description="Endonuclease/exonuclease/phosphatase" evidence="1">
    <location>
        <begin position="9"/>
        <end position="232"/>
    </location>
</feature>
<dbReference type="Pfam" id="PF03372">
    <property type="entry name" value="Exo_endo_phos"/>
    <property type="match status" value="1"/>
</dbReference>
<evidence type="ECO:0000313" key="3">
    <source>
        <dbReference type="EMBL" id="KAL0921444.1"/>
    </source>
</evidence>
<keyword evidence="4" id="KW-1185">Reference proteome</keyword>
<accession>A0ABD0V8W3</accession>
<sequence length="704" mass="81131">MSLPVIACWNIRGFNSPDKVLCCKRLISSFKADIICILENRIHFSSLHNPFFSANHKVFISEDSCHNFNYSQSGRIWIKWNAAKIKFIPSFTSQQMIMGQVLYGNQPPFTLSVIYASNDHSDRSLLWDNIRSTAPDHLSPWIIMGDFNCCRFVTEKLGGNTLTHSRLWELNSLIFDAKLEDMHSVGSSYTWFNQRLDRPIHIKLDRILVNEAWSSTFPHTYYSIQAPSCSDHCPLILHSSVNSSVKHRFLFKNYWTSLDSFWSLLLDVFSARPIGNYLVDFCSKLKALRSLIKEKSWANSNYIMAQLDDLHLQQTMLQYLKFTILNSIAYWIRGSILPKTVIKHIRRLSSKFLFFGDTSVTKKLHLVAWKTVCRPKALGGLGLPDIPALQHGFNCSLLLRIYNTRSPLADWLFSNYTSPWKPPTSKASLFWKSLCTTAARIKPNLIFKVTSSAPLSLLWDYWCDDLRVIDLCSAGSLASFYNNVSVSSFIMGGDWCLPGNFPADIAQKITSVGIYDTDCVQWGTLNKATFSDFLKDYYLDATSPTWVKFIWYKRHVLRYSVFAWLTMVGGLKTASELTKRHILVDLLCPLCHNYPESSSHLFFDCDYSHSIITKLIPDCSFLLLRPNLLQIFDWVHDCPNIPPLQKRFYYLIITCTIYFVWRERNERRFAQSSSSRSTTIRKIINAVQSKVIYWKNGPNLLALL</sequence>
<dbReference type="InterPro" id="IPR005135">
    <property type="entry name" value="Endo/exonuclease/phosphatase"/>
</dbReference>
<dbReference type="PANTHER" id="PTHR33710">
    <property type="entry name" value="BNAC02G09200D PROTEIN"/>
    <property type="match status" value="1"/>
</dbReference>
<evidence type="ECO:0008006" key="5">
    <source>
        <dbReference type="Google" id="ProtNLM"/>
    </source>
</evidence>
<dbReference type="InterPro" id="IPR026960">
    <property type="entry name" value="RVT-Znf"/>
</dbReference>
<dbReference type="Proteomes" id="UP001552299">
    <property type="component" value="Unassembled WGS sequence"/>
</dbReference>
<reference evidence="3 4" key="1">
    <citation type="journal article" date="2024" name="Plant Biotechnol. J.">
        <title>Dendrobium thyrsiflorum genome and its molecular insights into genes involved in important horticultural traits.</title>
        <authorList>
            <person name="Chen B."/>
            <person name="Wang J.Y."/>
            <person name="Zheng P.J."/>
            <person name="Li K.L."/>
            <person name="Liang Y.M."/>
            <person name="Chen X.F."/>
            <person name="Zhang C."/>
            <person name="Zhao X."/>
            <person name="He X."/>
            <person name="Zhang G.Q."/>
            <person name="Liu Z.J."/>
            <person name="Xu Q."/>
        </authorList>
    </citation>
    <scope>NUCLEOTIDE SEQUENCE [LARGE SCALE GENOMIC DNA]</scope>
    <source>
        <strain evidence="3">GZMU011</strain>
    </source>
</reference>
<evidence type="ECO:0000259" key="2">
    <source>
        <dbReference type="Pfam" id="PF13966"/>
    </source>
</evidence>
<dbReference type="InterPro" id="IPR036691">
    <property type="entry name" value="Endo/exonu/phosph_ase_sf"/>
</dbReference>
<evidence type="ECO:0000313" key="4">
    <source>
        <dbReference type="Proteomes" id="UP001552299"/>
    </source>
</evidence>
<comment type="caution">
    <text evidence="3">The sequence shown here is derived from an EMBL/GenBank/DDBJ whole genome shotgun (WGS) entry which is preliminary data.</text>
</comment>
<dbReference type="AlphaFoldDB" id="A0ABD0V8W3"/>
<feature type="domain" description="Reverse transcriptase zinc-binding" evidence="2">
    <location>
        <begin position="543"/>
        <end position="609"/>
    </location>
</feature>
<protein>
    <recommendedName>
        <fullName evidence="5">Reverse transcriptase zinc-binding domain-containing protein</fullName>
    </recommendedName>
</protein>
<dbReference type="EMBL" id="JANQDX010000007">
    <property type="protein sequence ID" value="KAL0921444.1"/>
    <property type="molecule type" value="Genomic_DNA"/>
</dbReference>